<feature type="compositionally biased region" description="Gly residues" evidence="1">
    <location>
        <begin position="440"/>
        <end position="455"/>
    </location>
</feature>
<organism evidence="3 5">
    <name type="scientific">Volvox reticuliferus</name>
    <dbReference type="NCBI Taxonomy" id="1737510"/>
    <lineage>
        <taxon>Eukaryota</taxon>
        <taxon>Viridiplantae</taxon>
        <taxon>Chlorophyta</taxon>
        <taxon>core chlorophytes</taxon>
        <taxon>Chlorophyceae</taxon>
        <taxon>CS clade</taxon>
        <taxon>Chlamydomonadales</taxon>
        <taxon>Volvocaceae</taxon>
        <taxon>Volvox</taxon>
    </lineage>
</organism>
<keyword evidence="5" id="KW-1185">Reference proteome</keyword>
<protein>
    <submittedName>
        <fullName evidence="3">Uncharacterized protein</fullName>
    </submittedName>
</protein>
<keyword evidence="2" id="KW-1133">Transmembrane helix</keyword>
<feature type="transmembrane region" description="Helical" evidence="2">
    <location>
        <begin position="184"/>
        <end position="205"/>
    </location>
</feature>
<feature type="compositionally biased region" description="Low complexity" evidence="1">
    <location>
        <begin position="740"/>
        <end position="764"/>
    </location>
</feature>
<feature type="transmembrane region" description="Helical" evidence="2">
    <location>
        <begin position="102"/>
        <end position="120"/>
    </location>
</feature>
<keyword evidence="2" id="KW-0472">Membrane</keyword>
<dbReference type="EMBL" id="BNCP01000009">
    <property type="protein sequence ID" value="GIL76642.1"/>
    <property type="molecule type" value="Genomic_DNA"/>
</dbReference>
<evidence type="ECO:0000256" key="1">
    <source>
        <dbReference type="SAM" id="MobiDB-lite"/>
    </source>
</evidence>
<evidence type="ECO:0000313" key="3">
    <source>
        <dbReference type="EMBL" id="GIL76642.1"/>
    </source>
</evidence>
<evidence type="ECO:0000313" key="5">
    <source>
        <dbReference type="Proteomes" id="UP000747110"/>
    </source>
</evidence>
<evidence type="ECO:0000313" key="4">
    <source>
        <dbReference type="EMBL" id="GIM04271.1"/>
    </source>
</evidence>
<dbReference type="EMBL" id="BNCQ01000015">
    <property type="protein sequence ID" value="GIM04271.1"/>
    <property type="molecule type" value="Genomic_DNA"/>
</dbReference>
<evidence type="ECO:0000256" key="2">
    <source>
        <dbReference type="SAM" id="Phobius"/>
    </source>
</evidence>
<sequence length="778" mass="84785">MAKLKQEQGTSYLVHSVILCLVYHADTYTHLARILNRAVCVAEPDVFHAHLAKGLRPQFPDYPCTALPSDVPTRQQLLYLLVRSYASQAAYLKPPVLSPPEAWCFVSVVLTWLFTFAILLPPLRRRLSARIQVAWLFTNMANDLFTPSFCWGIMHTAPPSCIYHYTPVMCEALGYTVLVGLPPWFIYSVAVIVTASLSIITTLLVRHGLADEVPYKLPSLWVRHIITLAAVLAFTAFRGQIWRRLLRPMAQMGWFKRAPLSGVTQALMDSQGKALVMPPRPPPPAMQLMMSPQSRWVSWCWLPWTTCSRRGAAVKQFPSRESFSHVPPPAMATVLQGQRDLEPPEEVSPSPVIREGFAGEARELATPLRRRGCSSSQQLFHQQQSERLEEHGLRTPLVARGGTNEGSSNDDVNTFKSRSSAWLALCGRRVDGDWRRAGSDGEGGSGISGRSGGNMWGPQQLLSKSVASEVQSRGCCEGKQQLRQLPPALRQPPLEPQPRLQLRSRVLPEEAVGVATSGLDPSRLAHPHGALPSAEPPVRPVCAGSQEYRMNSLQQLHLDPEPSGLFRRLADATSSGDATAHSCGEVNRVGTTSEHLGAYLATLRSADQLSRSPPSSSTAANSTRADAWSPPSQYGPSTVRPGSMSFTDPPAFFGSSSEPPPPATESKPAPITIDRLRAIVAAARAAPYCPNPRVHLTRLHLCLPGMATAELPAGWREEMLRQLSRTLRSDCTVLSITAFDSSSSSDSDTQLAAASAAATAGVSAAEERALPRSPTTNK</sequence>
<dbReference type="Proteomes" id="UP000747110">
    <property type="component" value="Unassembled WGS sequence"/>
</dbReference>
<feature type="region of interest" description="Disordered" evidence="1">
    <location>
        <begin position="740"/>
        <end position="778"/>
    </location>
</feature>
<comment type="caution">
    <text evidence="3">The sequence shown here is derived from an EMBL/GenBank/DDBJ whole genome shotgun (WGS) entry which is preliminary data.</text>
</comment>
<keyword evidence="2" id="KW-0812">Transmembrane</keyword>
<feature type="transmembrane region" description="Helical" evidence="2">
    <location>
        <begin position="220"/>
        <end position="237"/>
    </location>
</feature>
<feature type="region of interest" description="Disordered" evidence="1">
    <location>
        <begin position="435"/>
        <end position="458"/>
    </location>
</feature>
<feature type="region of interest" description="Disordered" evidence="1">
    <location>
        <begin position="517"/>
        <end position="538"/>
    </location>
</feature>
<name>A0A8J4C878_9CHLO</name>
<dbReference type="OrthoDB" id="550136at2759"/>
<accession>A0A8J4C878</accession>
<feature type="compositionally biased region" description="Low complexity" evidence="1">
    <location>
        <begin position="606"/>
        <end position="627"/>
    </location>
</feature>
<gene>
    <name evidence="3" type="ORF">Vretifemale_6141</name>
    <name evidence="4" type="ORF">Vretimale_8852</name>
</gene>
<proteinExistence type="predicted"/>
<dbReference type="AlphaFoldDB" id="A0A8J4C878"/>
<feature type="region of interest" description="Disordered" evidence="1">
    <location>
        <begin position="606"/>
        <end position="670"/>
    </location>
</feature>
<reference evidence="3" key="1">
    <citation type="journal article" date="2021" name="Proc. Natl. Acad. Sci. U.S.A.">
        <title>Three genomes in the algal genus Volvox reveal the fate of a haploid sex-determining region after a transition to homothallism.</title>
        <authorList>
            <person name="Yamamoto K."/>
            <person name="Hamaji T."/>
            <person name="Kawai-Toyooka H."/>
            <person name="Matsuzaki R."/>
            <person name="Takahashi F."/>
            <person name="Nishimura Y."/>
            <person name="Kawachi M."/>
            <person name="Noguchi H."/>
            <person name="Minakuchi Y."/>
            <person name="Umen J.G."/>
            <person name="Toyoda A."/>
            <person name="Nozaki H."/>
        </authorList>
    </citation>
    <scope>NUCLEOTIDE SEQUENCE</scope>
    <source>
        <strain evidence="4">NIES-3785</strain>
        <strain evidence="3">NIES-3786</strain>
    </source>
</reference>
<dbReference type="Proteomes" id="UP000722791">
    <property type="component" value="Unassembled WGS sequence"/>
</dbReference>